<organism evidence="5 6">
    <name type="scientific">Halovibrio salipaludis</name>
    <dbReference type="NCBI Taxonomy" id="2032626"/>
    <lineage>
        <taxon>Bacteria</taxon>
        <taxon>Pseudomonadati</taxon>
        <taxon>Pseudomonadota</taxon>
        <taxon>Gammaproteobacteria</taxon>
        <taxon>Oceanospirillales</taxon>
        <taxon>Halomonadaceae</taxon>
        <taxon>Halovibrio</taxon>
    </lineage>
</organism>
<dbReference type="AlphaFoldDB" id="A0A2A2F4X7"/>
<feature type="region of interest" description="Disordered" evidence="3">
    <location>
        <begin position="131"/>
        <end position="150"/>
    </location>
</feature>
<sequence length="1176" mass="129302">MSMNRMPEAGFSGGVMNGAMCRKIARNWLVGLFLMVPLLASGADLANKPLFVGSKVQPNVMFVIDDSGSMGWSFMPDEIQYDASNGRGDCVRSNWWEEGCQEWEYPESSGERVENQWYYSARVNSVYFDPDRPYNPPLKPDAENSDDRMPDADYTNAWVDGYKDFYNENGGTTKRGLQDDFRHSGTTFQESGAFYYEFDGTVEGCEDNPKQNKCYTYVEMNTQPEPLKQKFANWYSYYRTRMFSARAAIGEGFEQLGDEVRLGWGSINTASNSVDGTNQRTVTQGVRPYGSHRESFYDFLYDEVEPDGGTPLLSALDGAGQYYEQNDRSWAADPASGDSELRECRQSNTILMTDGFWSERYQSGTPQPGNLDGTEGELIENEASGDSYKYEPHGFWSDDTGNTLADVAMNYWRRDIREDLDDFVPDSKKNPAFWQHMVTHGVGLGVEGTFDDQEVLDELASLSGNENRDPVPESELASYDWPDPVNVAQGSPAKIDDLLHASVNTRGQFFSTSDVETFGSQMANLLTEIESEAASSSGVSFDVATLQEEALTFAASFDPASWSGDIQALSIERQDDGDVTFPDRFDQGVWSAAARLDERNLESNGRTIITATGGAGKPFAWDELNSDQQADLQAGVGDDPEELLAFLRGDRSQESTTFRERGSRLGDIVNSTPAYVGDPEAGWPDVPPYAPSESPYSDFAAEKEGRTPVIYAGANDGMLHGFKATENGGEELLAYVPEYLYSDEQGEGLHALADPDYEHRYYVDLSPRTQDVYVDGEWRTVLLGGSRTGANGIFALDVTDPSNFSEANADDIALWEFSDSDDNRMGRITQAPIVSLADWGGQGNNTDVRWTVFLPNGYKSGSDTTGFFMLDLEGGIENGWSDENRQFVEFDSGDGATGLSSMAVLDTDSDGIADRIYAGDLEGNLWAASGQNEWGSVYTSGNGNNATPQPLFSTPSRQGKPQPITAAPRVTRTPVASVDSDDEDFLVLFGTGQYEFNGDASDDQQQSFYAVRDNGSGGLSRNGLVERTVSETTSEGRNIRQSSGNPVDYTNKHGWYLDLPDRFERITTSADTRGDTVFVNSMIPDVNPCAQGGKGWLMAFGLDGQTPEERAFLDFEQPIAGYQVGALPNDSEVLSGGEEDYRVTTLSDGTLDVGGIPPSSADVEGLGRRGWRELLQ</sequence>
<evidence type="ECO:0000313" key="6">
    <source>
        <dbReference type="Proteomes" id="UP000218896"/>
    </source>
</evidence>
<keyword evidence="1" id="KW-0479">Metal-binding</keyword>
<keyword evidence="6" id="KW-1185">Reference proteome</keyword>
<dbReference type="Proteomes" id="UP000218896">
    <property type="component" value="Unassembled WGS sequence"/>
</dbReference>
<dbReference type="Pfam" id="PF05567">
    <property type="entry name" value="T4P_PilY1"/>
    <property type="match status" value="1"/>
</dbReference>
<reference evidence="5 6" key="1">
    <citation type="submission" date="2017-08" db="EMBL/GenBank/DDBJ databases">
        <title>Halovibrio sewagensis sp. nov., isolated from wastewater of high salinity.</title>
        <authorList>
            <person name="Dong X."/>
            <person name="Zhang G."/>
        </authorList>
    </citation>
    <scope>NUCLEOTIDE SEQUENCE [LARGE SCALE GENOMIC DNA]</scope>
    <source>
        <strain evidence="5 6">YL5-2</strain>
    </source>
</reference>
<comment type="caution">
    <text evidence="5">The sequence shown here is derived from an EMBL/GenBank/DDBJ whole genome shotgun (WGS) entry which is preliminary data.</text>
</comment>
<accession>A0A2A2F4X7</accession>
<dbReference type="EMBL" id="NSKD01000006">
    <property type="protein sequence ID" value="PAU79593.1"/>
    <property type="molecule type" value="Genomic_DNA"/>
</dbReference>
<feature type="region of interest" description="Disordered" evidence="3">
    <location>
        <begin position="942"/>
        <end position="977"/>
    </location>
</feature>
<dbReference type="GO" id="GO:0046872">
    <property type="term" value="F:metal ion binding"/>
    <property type="evidence" value="ECO:0007669"/>
    <property type="project" value="UniProtKB-KW"/>
</dbReference>
<feature type="compositionally biased region" description="Polar residues" evidence="3">
    <location>
        <begin position="942"/>
        <end position="959"/>
    </location>
</feature>
<feature type="compositionally biased region" description="Basic and acidic residues" evidence="3">
    <location>
        <begin position="140"/>
        <end position="150"/>
    </location>
</feature>
<feature type="domain" description="PilY1 beta-propeller" evidence="4">
    <location>
        <begin position="665"/>
        <end position="1019"/>
    </location>
</feature>
<evidence type="ECO:0000256" key="3">
    <source>
        <dbReference type="SAM" id="MobiDB-lite"/>
    </source>
</evidence>
<dbReference type="InterPro" id="IPR008707">
    <property type="entry name" value="B-propeller_PilY1"/>
</dbReference>
<evidence type="ECO:0000259" key="4">
    <source>
        <dbReference type="Pfam" id="PF05567"/>
    </source>
</evidence>
<gene>
    <name evidence="5" type="ORF">CK501_12335</name>
</gene>
<name>A0A2A2F4X7_9GAMM</name>
<protein>
    <recommendedName>
        <fullName evidence="4">PilY1 beta-propeller domain-containing protein</fullName>
    </recommendedName>
</protein>
<evidence type="ECO:0000256" key="1">
    <source>
        <dbReference type="ARBA" id="ARBA00022723"/>
    </source>
</evidence>
<evidence type="ECO:0000256" key="2">
    <source>
        <dbReference type="ARBA" id="ARBA00022837"/>
    </source>
</evidence>
<keyword evidence="2" id="KW-0106">Calcium</keyword>
<evidence type="ECO:0000313" key="5">
    <source>
        <dbReference type="EMBL" id="PAU79593.1"/>
    </source>
</evidence>
<proteinExistence type="predicted"/>